<sequence>MNTNTYQKGDIYFYWGWNRGFYTNSDIHFKGEHYDFQLDNVVAKDRQTPFEVNPYLNPRNLTIPQTNFRIGYFINDHYNVSFGFDHMKYVVQTNQTVKITGEIDDTGMIYDGRYENDDIVISPDFLQFEHTDGLNYINLSFRRVDKILAFNKVKLHVTGGVDVGVLVPRTDAELLNFGENDKYHLSGFGGSLVAGLNLTFFDHFFVQSELKGGYINMPDMRTTSSKMDKASQSFFFDQYNIVFGWVFHIERPTPVPVMSN</sequence>
<protein>
    <recommendedName>
        <fullName evidence="3">Outer membrane protein beta-barrel domain-containing protein</fullName>
    </recommendedName>
</protein>
<dbReference type="AlphaFoldDB" id="A0A7K3WNE6"/>
<proteinExistence type="predicted"/>
<name>A0A7K3WNE6_9FLAO</name>
<accession>A0A7K3WNE6</accession>
<organism evidence="1 2">
    <name type="scientific">Cryomorpha ignava</name>
    <dbReference type="NCBI Taxonomy" id="101383"/>
    <lineage>
        <taxon>Bacteria</taxon>
        <taxon>Pseudomonadati</taxon>
        <taxon>Bacteroidota</taxon>
        <taxon>Flavobacteriia</taxon>
        <taxon>Flavobacteriales</taxon>
        <taxon>Cryomorphaceae</taxon>
        <taxon>Cryomorpha</taxon>
    </lineage>
</organism>
<evidence type="ECO:0000313" key="2">
    <source>
        <dbReference type="Proteomes" id="UP000486602"/>
    </source>
</evidence>
<comment type="caution">
    <text evidence="1">The sequence shown here is derived from an EMBL/GenBank/DDBJ whole genome shotgun (WGS) entry which is preliminary data.</text>
</comment>
<keyword evidence="2" id="KW-1185">Reference proteome</keyword>
<evidence type="ECO:0008006" key="3">
    <source>
        <dbReference type="Google" id="ProtNLM"/>
    </source>
</evidence>
<dbReference type="EMBL" id="JAAGVY010000002">
    <property type="protein sequence ID" value="NEN22225.1"/>
    <property type="molecule type" value="Genomic_DNA"/>
</dbReference>
<dbReference type="Proteomes" id="UP000486602">
    <property type="component" value="Unassembled WGS sequence"/>
</dbReference>
<gene>
    <name evidence="1" type="ORF">G3O08_01740</name>
</gene>
<reference evidence="1 2" key="1">
    <citation type="submission" date="2020-02" db="EMBL/GenBank/DDBJ databases">
        <title>Out from the shadows clarifying the taxonomy of the family Cryomorphaceae and related taxa by utilizing the GTDB taxonomic framework.</title>
        <authorList>
            <person name="Bowman J.P."/>
        </authorList>
    </citation>
    <scope>NUCLEOTIDE SEQUENCE [LARGE SCALE GENOMIC DNA]</scope>
    <source>
        <strain evidence="1 2">QSSC 1-22</strain>
    </source>
</reference>
<evidence type="ECO:0000313" key="1">
    <source>
        <dbReference type="EMBL" id="NEN22225.1"/>
    </source>
</evidence>